<feature type="signal peptide" evidence="1">
    <location>
        <begin position="1"/>
        <end position="20"/>
    </location>
</feature>
<evidence type="ECO:0000256" key="1">
    <source>
        <dbReference type="SAM" id="SignalP"/>
    </source>
</evidence>
<dbReference type="EMBL" id="VEVQ02000018">
    <property type="protein sequence ID" value="NHN27771.1"/>
    <property type="molecule type" value="Genomic_DNA"/>
</dbReference>
<dbReference type="RefSeq" id="WP_140964281.1">
    <property type="nucleotide sequence ID" value="NZ_VEVQ02000018.1"/>
</dbReference>
<gene>
    <name evidence="2" type="ORF">FIA58_018990</name>
</gene>
<organism evidence="2 3">
    <name type="scientific">Flavobacterium jejuense</name>
    <dbReference type="NCBI Taxonomy" id="1544455"/>
    <lineage>
        <taxon>Bacteria</taxon>
        <taxon>Pseudomonadati</taxon>
        <taxon>Bacteroidota</taxon>
        <taxon>Flavobacteriia</taxon>
        <taxon>Flavobacteriales</taxon>
        <taxon>Flavobacteriaceae</taxon>
        <taxon>Flavobacterium</taxon>
    </lineage>
</organism>
<dbReference type="Proteomes" id="UP000817854">
    <property type="component" value="Unassembled WGS sequence"/>
</dbReference>
<comment type="caution">
    <text evidence="2">The sequence shown here is derived from an EMBL/GenBank/DDBJ whole genome shotgun (WGS) entry which is preliminary data.</text>
</comment>
<name>A0ABX0IW27_9FLAO</name>
<reference evidence="2 3" key="2">
    <citation type="submission" date="2019-05" db="EMBL/GenBank/DDBJ databases">
        <authorList>
            <person name="Lianzixin W."/>
        </authorList>
    </citation>
    <scope>NUCLEOTIDE SEQUENCE [LARGE SCALE GENOMIC DNA]</scope>
    <source>
        <strain evidence="2 3">EC11</strain>
    </source>
</reference>
<evidence type="ECO:0000313" key="2">
    <source>
        <dbReference type="EMBL" id="NHN27771.1"/>
    </source>
</evidence>
<reference evidence="2 3" key="3">
    <citation type="submission" date="2020-02" db="EMBL/GenBank/DDBJ databases">
        <title>Flavobacterium profundi sp. nov., isolated from a deep-sea seamount.</title>
        <authorList>
            <person name="Zhang D.-C."/>
        </authorList>
    </citation>
    <scope>NUCLEOTIDE SEQUENCE [LARGE SCALE GENOMIC DNA]</scope>
    <source>
        <strain evidence="2 3">EC11</strain>
    </source>
</reference>
<sequence>MNYFIRYTFILVLCSSTLLAQNILPSSTSGYVNFNLGASTIKTDQTHGVTLLGCNTIISNQNSKNWSSAPNGLQWHTKNQVFTNIPYGYQIDSKTNKSYYVAKYYIASPPVFNSDKNGKPAQNTAYDIGIVTPDEFGLKGEKPVQQVYMDYDILELTKIDYIQVLFDTAFDSLKVNIVPFKVESKDFSWLNKKRYNNAKGASGIGYLDRTKPALTKLFLPYYAEEVSPNQDKYFLDFEVTILNDILLHHKIYFIIDDEKRETINLKDYYNKHKKDTTMQIHLYCEYSSELSCGCKEPISPISPISPIEK</sequence>
<keyword evidence="1" id="KW-0732">Signal</keyword>
<evidence type="ECO:0000313" key="3">
    <source>
        <dbReference type="Proteomes" id="UP000817854"/>
    </source>
</evidence>
<proteinExistence type="predicted"/>
<feature type="chain" id="PRO_5046010513" evidence="1">
    <location>
        <begin position="21"/>
        <end position="309"/>
    </location>
</feature>
<keyword evidence="3" id="KW-1185">Reference proteome</keyword>
<reference evidence="3" key="1">
    <citation type="submission" date="2019-05" db="EMBL/GenBank/DDBJ databases">
        <title>Flavobacterium profundi sp. nov., isolated from a deep-sea seamount.</title>
        <authorList>
            <person name="Zhang D.-C."/>
        </authorList>
    </citation>
    <scope>NUCLEOTIDE SEQUENCE [LARGE SCALE GENOMIC DNA]</scope>
    <source>
        <strain evidence="3">EC11</strain>
    </source>
</reference>
<protein>
    <submittedName>
        <fullName evidence="2">Uncharacterized protein</fullName>
    </submittedName>
</protein>
<accession>A0ABX0IW27</accession>